<evidence type="ECO:0000256" key="2">
    <source>
        <dbReference type="ARBA" id="ARBA00022840"/>
    </source>
</evidence>
<accession>T1A4J1</accession>
<dbReference type="Pfam" id="PF05157">
    <property type="entry name" value="MshEN"/>
    <property type="match status" value="1"/>
</dbReference>
<sequence>MNRPAVPNAPERIRIGDLLIREKIISESALKTALAAQKKSGHKLGRVLVELGYVNEETLLAFLSRQLQIPQVDLKRYRFKPETVRLLPESHARRYRAIVLQEQTDGLLVGLVDPTDIFAYDELSRLLKKPLHLALVLESDLLRAIDVVYRRTEEISSLAEEIGAELREGSNFDIDELGEGEMLGEQPVVRLLKSLFEDAIQARTSDIHLEPEENQLRVRQRIDGVLHEQLVEGRRVSQAIITRLKLMAGVDISEKRLPQDGRFSLKVKDRLTDVRLATLPTPYGETVVLRLLDSAHNLLDLEKLGLPADLMPRVQKLIKRPTGMLLVTGPTGGGKSTTLYSILNAINEPAVKIITVEDPVEYRLPRISQVQVNPRINLDFARILRTALRQDPDIIMVGEIRDEETMEVALRAALMGHLVLSTLHTNDAPTSLDRLLNMGAPGYLVAATLNGVISQRLIRRTCEDCMEPHRPDDHETAWLEAQHVATSSDWRQGRGCPFCNNSGFHGRIGVFELLEMDAPLALALRRGDTDAITHAAQHQTGYVSLVRRALGYAQTGMTSLSEVIRLFGAINPLRIPD</sequence>
<dbReference type="CDD" id="cd01129">
    <property type="entry name" value="PulE-GspE-like"/>
    <property type="match status" value="1"/>
</dbReference>
<proteinExistence type="predicted"/>
<dbReference type="GO" id="GO:0016887">
    <property type="term" value="F:ATP hydrolysis activity"/>
    <property type="evidence" value="ECO:0007669"/>
    <property type="project" value="TreeGrafter"/>
</dbReference>
<keyword evidence="1" id="KW-0547">Nucleotide-binding</keyword>
<reference evidence="4" key="1">
    <citation type="submission" date="2013-08" db="EMBL/GenBank/DDBJ databases">
        <authorList>
            <person name="Mendez C."/>
            <person name="Richter M."/>
            <person name="Ferrer M."/>
            <person name="Sanchez J."/>
        </authorList>
    </citation>
    <scope>NUCLEOTIDE SEQUENCE</scope>
</reference>
<dbReference type="Pfam" id="PF00437">
    <property type="entry name" value="T2SSE"/>
    <property type="match status" value="1"/>
</dbReference>
<dbReference type="InterPro" id="IPR027417">
    <property type="entry name" value="P-loop_NTPase"/>
</dbReference>
<dbReference type="SMART" id="SM00382">
    <property type="entry name" value="AAA"/>
    <property type="match status" value="1"/>
</dbReference>
<protein>
    <submittedName>
        <fullName evidence="4">Type IV-A pilus assembly ATPase PilB</fullName>
    </submittedName>
</protein>
<dbReference type="AlphaFoldDB" id="T1A4J1"/>
<evidence type="ECO:0000313" key="4">
    <source>
        <dbReference type="EMBL" id="EQD51887.1"/>
    </source>
</evidence>
<dbReference type="InterPro" id="IPR037257">
    <property type="entry name" value="T2SS_E_N_sf"/>
</dbReference>
<feature type="domain" description="Bacterial type II secretion system protein E" evidence="3">
    <location>
        <begin position="388"/>
        <end position="402"/>
    </location>
</feature>
<dbReference type="PROSITE" id="PS00662">
    <property type="entry name" value="T2SP_E"/>
    <property type="match status" value="1"/>
</dbReference>
<dbReference type="InterPro" id="IPR003593">
    <property type="entry name" value="AAA+_ATPase"/>
</dbReference>
<comment type="caution">
    <text evidence="4">The sequence shown here is derived from an EMBL/GenBank/DDBJ whole genome shotgun (WGS) entry which is preliminary data.</text>
</comment>
<dbReference type="InterPro" id="IPR007831">
    <property type="entry name" value="T2SS_GspE_N"/>
</dbReference>
<dbReference type="GO" id="GO:0005524">
    <property type="term" value="F:ATP binding"/>
    <property type="evidence" value="ECO:0007669"/>
    <property type="project" value="UniProtKB-KW"/>
</dbReference>
<evidence type="ECO:0000256" key="1">
    <source>
        <dbReference type="ARBA" id="ARBA00022741"/>
    </source>
</evidence>
<dbReference type="PANTHER" id="PTHR30258">
    <property type="entry name" value="TYPE II SECRETION SYSTEM PROTEIN GSPE-RELATED"/>
    <property type="match status" value="1"/>
</dbReference>
<dbReference type="Gene3D" id="3.30.450.90">
    <property type="match status" value="1"/>
</dbReference>
<dbReference type="Gene3D" id="3.30.300.160">
    <property type="entry name" value="Type II secretion system, protein E, N-terminal domain"/>
    <property type="match status" value="1"/>
</dbReference>
<name>T1A4J1_9ZZZZ</name>
<dbReference type="EMBL" id="AUZY01007020">
    <property type="protein sequence ID" value="EQD51887.1"/>
    <property type="molecule type" value="Genomic_DNA"/>
</dbReference>
<evidence type="ECO:0000259" key="3">
    <source>
        <dbReference type="PROSITE" id="PS00662"/>
    </source>
</evidence>
<gene>
    <name evidence="4" type="ORF">B1B_10821</name>
</gene>
<dbReference type="SUPFAM" id="SSF160246">
    <property type="entry name" value="EspE N-terminal domain-like"/>
    <property type="match status" value="1"/>
</dbReference>
<dbReference type="Gene3D" id="3.40.50.300">
    <property type="entry name" value="P-loop containing nucleotide triphosphate hydrolases"/>
    <property type="match status" value="1"/>
</dbReference>
<reference evidence="4" key="2">
    <citation type="journal article" date="2014" name="ISME J.">
        <title>Microbial stratification in low pH oxic and suboxic macroscopic growths along an acid mine drainage.</title>
        <authorList>
            <person name="Mendez-Garcia C."/>
            <person name="Mesa V."/>
            <person name="Sprenger R.R."/>
            <person name="Richter M."/>
            <person name="Diez M.S."/>
            <person name="Solano J."/>
            <person name="Bargiela R."/>
            <person name="Golyshina O.V."/>
            <person name="Manteca A."/>
            <person name="Ramos J.L."/>
            <person name="Gallego J.R."/>
            <person name="Llorente I."/>
            <person name="Martins Dos Santos V.A."/>
            <person name="Jensen O.N."/>
            <person name="Pelaez A.I."/>
            <person name="Sanchez J."/>
            <person name="Ferrer M."/>
        </authorList>
    </citation>
    <scope>NUCLEOTIDE SEQUENCE</scope>
</reference>
<dbReference type="PANTHER" id="PTHR30258:SF29">
    <property type="entry name" value="MSHA PILUS ASSEMBLY ATPASE MSHE"/>
    <property type="match status" value="1"/>
</dbReference>
<organism evidence="4">
    <name type="scientific">mine drainage metagenome</name>
    <dbReference type="NCBI Taxonomy" id="410659"/>
    <lineage>
        <taxon>unclassified sequences</taxon>
        <taxon>metagenomes</taxon>
        <taxon>ecological metagenomes</taxon>
    </lineage>
</organism>
<dbReference type="InterPro" id="IPR001482">
    <property type="entry name" value="T2SS/T4SS_dom"/>
</dbReference>
<dbReference type="SUPFAM" id="SSF52540">
    <property type="entry name" value="P-loop containing nucleoside triphosphate hydrolases"/>
    <property type="match status" value="1"/>
</dbReference>
<dbReference type="GO" id="GO:0005886">
    <property type="term" value="C:plasma membrane"/>
    <property type="evidence" value="ECO:0007669"/>
    <property type="project" value="TreeGrafter"/>
</dbReference>
<keyword evidence="2" id="KW-0067">ATP-binding</keyword>